<dbReference type="EMBL" id="JAUYZK010000010">
    <property type="protein sequence ID" value="MDP2539476.1"/>
    <property type="molecule type" value="Genomic_DNA"/>
</dbReference>
<comment type="caution">
    <text evidence="2">The sequence shown here is derived from an EMBL/GenBank/DDBJ whole genome shotgun (WGS) entry which is preliminary data.</text>
</comment>
<reference evidence="1 3" key="3">
    <citation type="journal article" date="2024" name="Syst. Appl. Microbiol.">
        <title>Helicobacter cappadocius sp. nov., from lizards: The first psychrotrophic Helicobacter species.</title>
        <authorList>
            <person name="Aydin F."/>
            <person name="Tarhane S."/>
            <person name="Karakaya E."/>
            <person name="Abay S."/>
            <person name="Kayman T."/>
            <person name="Guran O."/>
            <person name="Bozkurt E."/>
            <person name="Uzum N."/>
            <person name="Avci A."/>
            <person name="Olgun K."/>
            <person name="Jablonski D."/>
            <person name="Guran C."/>
            <person name="Burcin Saticioglu I."/>
        </authorList>
    </citation>
    <scope>NUCLEOTIDE SEQUENCE [LARGE SCALE GENOMIC DNA]</scope>
    <source>
        <strain evidence="1">Faydin-H75</strain>
        <strain evidence="3">faydin-H76</strain>
    </source>
</reference>
<sequence length="171" mass="19590">MAIIGKLHSLESLFQKNNDLKYLYSYMSDAINPNHPSHQHTINTPLKTENKSDLINGMFAIAQSYPLKSIDEAFYETHIKYIDFQLVVKGVEFFEIGDKNDFEIKTPYNEQKDLIIYNKNSKTSKIRLDEGMLAIFFDNDVHAGGLSFDNIENNVSKIVIKVPRSIVKVSL</sequence>
<dbReference type="AlphaFoldDB" id="A0AA90PKA0"/>
<dbReference type="RefSeq" id="WP_305517391.1">
    <property type="nucleotide sequence ID" value="NZ_JAUPEV010000010.1"/>
</dbReference>
<evidence type="ECO:0000313" key="4">
    <source>
        <dbReference type="Proteomes" id="UP001240777"/>
    </source>
</evidence>
<accession>A0AA90PKA0</accession>
<dbReference type="SUPFAM" id="SSF51197">
    <property type="entry name" value="Clavaminate synthase-like"/>
    <property type="match status" value="1"/>
</dbReference>
<dbReference type="NCBIfam" id="TIGR00022">
    <property type="entry name" value="YhcH/YjgK/YiaL family protein"/>
    <property type="match status" value="1"/>
</dbReference>
<evidence type="ECO:0000313" key="2">
    <source>
        <dbReference type="EMBL" id="MDP2539476.1"/>
    </source>
</evidence>
<gene>
    <name evidence="1" type="ORF">Q5I04_06450</name>
    <name evidence="2" type="ORF">Q5I06_06780</name>
</gene>
<proteinExistence type="predicted"/>
<dbReference type="GO" id="GO:0005829">
    <property type="term" value="C:cytosol"/>
    <property type="evidence" value="ECO:0007669"/>
    <property type="project" value="TreeGrafter"/>
</dbReference>
<dbReference type="Pfam" id="PF04074">
    <property type="entry name" value="DUF386"/>
    <property type="match status" value="1"/>
</dbReference>
<name>A0AA90PKA0_9HELI</name>
<keyword evidence="4" id="KW-1185">Reference proteome</keyword>
<reference evidence="2 4" key="1">
    <citation type="submission" date="2023-07" db="EMBL/GenBank/DDBJ databases">
        <title>Unpublished Manusciprt.</title>
        <authorList>
            <person name="Aydin F."/>
            <person name="Tarhane S."/>
            <person name="Saticioglu I.B."/>
            <person name="Karakaya E."/>
            <person name="Abay S."/>
            <person name="Guran O."/>
            <person name="Bozkurt E."/>
            <person name="Uzum N."/>
            <person name="Olgun K."/>
            <person name="Jablonski D."/>
        </authorList>
    </citation>
    <scope>NUCLEOTIDE SEQUENCE</scope>
    <source>
        <strain evidence="4">faydin-H75</strain>
        <strain evidence="2">Faydin-H76</strain>
    </source>
</reference>
<dbReference type="Gene3D" id="2.60.120.370">
    <property type="entry name" value="YhcH/YjgK/YiaL"/>
    <property type="match status" value="1"/>
</dbReference>
<organism evidence="2 3">
    <name type="scientific">Helicobacter cappadocius</name>
    <dbReference type="NCBI Taxonomy" id="3063998"/>
    <lineage>
        <taxon>Bacteria</taxon>
        <taxon>Pseudomonadati</taxon>
        <taxon>Campylobacterota</taxon>
        <taxon>Epsilonproteobacteria</taxon>
        <taxon>Campylobacterales</taxon>
        <taxon>Helicobacteraceae</taxon>
        <taxon>Helicobacter</taxon>
    </lineage>
</organism>
<protein>
    <submittedName>
        <fullName evidence="2">YhcH/YjgK/YiaL family protein</fullName>
    </submittedName>
</protein>
<evidence type="ECO:0000313" key="1">
    <source>
        <dbReference type="EMBL" id="MDO7253548.1"/>
    </source>
</evidence>
<dbReference type="PANTHER" id="PTHR34986">
    <property type="entry name" value="EVOLVED BETA-GALACTOSIDASE SUBUNIT BETA"/>
    <property type="match status" value="1"/>
</dbReference>
<dbReference type="InterPro" id="IPR004375">
    <property type="entry name" value="NanQ/TabA/YiaL"/>
</dbReference>
<reference evidence="1" key="2">
    <citation type="submission" date="2023-07" db="EMBL/GenBank/DDBJ databases">
        <authorList>
            <person name="Aydin F."/>
            <person name="Tarhane S."/>
            <person name="Saticioglu I.B."/>
            <person name="Karakaya E."/>
            <person name="Abay S."/>
            <person name="Guran O."/>
            <person name="Bozkurt E."/>
            <person name="Uzum N."/>
            <person name="Olgun K."/>
            <person name="Jablonski D."/>
        </authorList>
    </citation>
    <scope>NUCLEOTIDE SEQUENCE</scope>
    <source>
        <strain evidence="1">Faydin-H75</strain>
    </source>
</reference>
<evidence type="ECO:0000313" key="3">
    <source>
        <dbReference type="Proteomes" id="UP001177258"/>
    </source>
</evidence>
<dbReference type="InterPro" id="IPR037012">
    <property type="entry name" value="NanQ/TabA/YiaL_sf"/>
</dbReference>
<dbReference type="Proteomes" id="UP001240777">
    <property type="component" value="Unassembled WGS sequence"/>
</dbReference>
<dbReference type="Proteomes" id="UP001177258">
    <property type="component" value="Unassembled WGS sequence"/>
</dbReference>
<dbReference type="EMBL" id="JAUPEV010000010">
    <property type="protein sequence ID" value="MDO7253548.1"/>
    <property type="molecule type" value="Genomic_DNA"/>
</dbReference>
<dbReference type="PANTHER" id="PTHR34986:SF1">
    <property type="entry name" value="PROTEIN YIAL"/>
    <property type="match status" value="1"/>
</dbReference>